<keyword evidence="14" id="KW-0770">Synapse</keyword>
<evidence type="ECO:0000313" key="29">
    <source>
        <dbReference type="Ensembl" id="ENSAZOP00000007858.1"/>
    </source>
</evidence>
<dbReference type="GO" id="GO:0001778">
    <property type="term" value="P:plasma membrane repair"/>
    <property type="evidence" value="ECO:0007669"/>
    <property type="project" value="UniProtKB-ARBA"/>
</dbReference>
<organism evidence="29 30">
    <name type="scientific">Anas zonorhyncha</name>
    <name type="common">Eastern spot-billed duck</name>
    <dbReference type="NCBI Taxonomy" id="75864"/>
    <lineage>
        <taxon>Eukaryota</taxon>
        <taxon>Metazoa</taxon>
        <taxon>Chordata</taxon>
        <taxon>Craniata</taxon>
        <taxon>Vertebrata</taxon>
        <taxon>Euteleostomi</taxon>
        <taxon>Archelosauria</taxon>
        <taxon>Archosauria</taxon>
        <taxon>Dinosauria</taxon>
        <taxon>Saurischia</taxon>
        <taxon>Theropoda</taxon>
        <taxon>Coelurosauria</taxon>
        <taxon>Aves</taxon>
        <taxon>Neognathae</taxon>
        <taxon>Galloanserae</taxon>
        <taxon>Anseriformes</taxon>
        <taxon>Anatidae</taxon>
        <taxon>Anatinae</taxon>
        <taxon>Anas</taxon>
    </lineage>
</organism>
<dbReference type="InterPro" id="IPR035892">
    <property type="entry name" value="C2_domain_sf"/>
</dbReference>
<evidence type="ECO:0000256" key="15">
    <source>
        <dbReference type="ARBA" id="ARBA00023136"/>
    </source>
</evidence>
<dbReference type="Proteomes" id="UP000694549">
    <property type="component" value="Unplaced"/>
</dbReference>
<dbReference type="GO" id="GO:1990927">
    <property type="term" value="P:calcium ion regulated lysosome exocytosis"/>
    <property type="evidence" value="ECO:0007669"/>
    <property type="project" value="UniProtKB-ARBA"/>
</dbReference>
<evidence type="ECO:0000256" key="21">
    <source>
        <dbReference type="ARBA" id="ARBA00023329"/>
    </source>
</evidence>
<dbReference type="GO" id="GO:0030424">
    <property type="term" value="C:axon"/>
    <property type="evidence" value="ECO:0007669"/>
    <property type="project" value="TreeGrafter"/>
</dbReference>
<evidence type="ECO:0000256" key="3">
    <source>
        <dbReference type="ARBA" id="ARBA00004549"/>
    </source>
</evidence>
<keyword evidence="5" id="KW-1003">Cell membrane</keyword>
<reference evidence="29" key="1">
    <citation type="submission" date="2025-08" db="UniProtKB">
        <authorList>
            <consortium name="Ensembl"/>
        </authorList>
    </citation>
    <scope>IDENTIFICATION</scope>
</reference>
<protein>
    <recommendedName>
        <fullName evidence="25">Synaptotagmin-7</fullName>
    </recommendedName>
    <alternativeName>
        <fullName evidence="26">Synaptotagmin VII</fullName>
    </alternativeName>
</protein>
<evidence type="ECO:0000256" key="20">
    <source>
        <dbReference type="ARBA" id="ARBA00023288"/>
    </source>
</evidence>
<evidence type="ECO:0000256" key="19">
    <source>
        <dbReference type="ARBA" id="ARBA00023273"/>
    </source>
</evidence>
<evidence type="ECO:0000256" key="13">
    <source>
        <dbReference type="ARBA" id="ARBA00022989"/>
    </source>
</evidence>
<dbReference type="GO" id="GO:0001786">
    <property type="term" value="F:phosphatidylserine binding"/>
    <property type="evidence" value="ECO:0007669"/>
    <property type="project" value="TreeGrafter"/>
</dbReference>
<keyword evidence="8" id="KW-0812">Transmembrane</keyword>
<dbReference type="PANTHER" id="PTHR10024:SF344">
    <property type="entry name" value="SYNAPTOTAGMIN-7"/>
    <property type="match status" value="1"/>
</dbReference>
<proteinExistence type="inferred from homology"/>
<dbReference type="GO" id="GO:0050796">
    <property type="term" value="P:regulation of insulin secretion"/>
    <property type="evidence" value="ECO:0007669"/>
    <property type="project" value="UniProtKB-ARBA"/>
</dbReference>
<dbReference type="FunFam" id="2.60.40.150:FF:000027">
    <property type="entry name" value="Synaptotagmin 7"/>
    <property type="match status" value="1"/>
</dbReference>
<dbReference type="PRINTS" id="PR00360">
    <property type="entry name" value="C2DOMAIN"/>
</dbReference>
<evidence type="ECO:0000259" key="28">
    <source>
        <dbReference type="PROSITE" id="PS50004"/>
    </source>
</evidence>
<evidence type="ECO:0000256" key="27">
    <source>
        <dbReference type="SAM" id="MobiDB-lite"/>
    </source>
</evidence>
<keyword evidence="17" id="KW-0576">Peroxisome</keyword>
<dbReference type="GO" id="GO:0005765">
    <property type="term" value="C:lysosomal membrane"/>
    <property type="evidence" value="ECO:0007669"/>
    <property type="project" value="UniProtKB-SubCell"/>
</dbReference>
<evidence type="ECO:0000256" key="5">
    <source>
        <dbReference type="ARBA" id="ARBA00022475"/>
    </source>
</evidence>
<keyword evidence="20" id="KW-0449">Lipoprotein</keyword>
<keyword evidence="16" id="KW-0564">Palmitate</keyword>
<evidence type="ECO:0000256" key="9">
    <source>
        <dbReference type="ARBA" id="ARBA00022723"/>
    </source>
</evidence>
<dbReference type="GO" id="GO:0005509">
    <property type="term" value="F:calcium ion binding"/>
    <property type="evidence" value="ECO:0007669"/>
    <property type="project" value="TreeGrafter"/>
</dbReference>
<dbReference type="GO" id="GO:0048791">
    <property type="term" value="P:calcium ion-regulated exocytosis of neurotransmitter"/>
    <property type="evidence" value="ECO:0007669"/>
    <property type="project" value="TreeGrafter"/>
</dbReference>
<dbReference type="GO" id="GO:0005516">
    <property type="term" value="F:calmodulin binding"/>
    <property type="evidence" value="ECO:0007669"/>
    <property type="project" value="UniProtKB-KW"/>
</dbReference>
<evidence type="ECO:0000256" key="22">
    <source>
        <dbReference type="ARBA" id="ARBA00046300"/>
    </source>
</evidence>
<keyword evidence="7" id="KW-0597">Phosphoprotein</keyword>
<evidence type="ECO:0000256" key="8">
    <source>
        <dbReference type="ARBA" id="ARBA00022692"/>
    </source>
</evidence>
<keyword evidence="13" id="KW-1133">Transmembrane helix</keyword>
<dbReference type="GO" id="GO:0017158">
    <property type="term" value="P:regulation of calcium ion-dependent exocytosis"/>
    <property type="evidence" value="ECO:0007669"/>
    <property type="project" value="UniProtKB-ARBA"/>
</dbReference>
<dbReference type="GO" id="GO:0030276">
    <property type="term" value="F:clathrin binding"/>
    <property type="evidence" value="ECO:0007669"/>
    <property type="project" value="TreeGrafter"/>
</dbReference>
<evidence type="ECO:0000256" key="7">
    <source>
        <dbReference type="ARBA" id="ARBA00022553"/>
    </source>
</evidence>
<evidence type="ECO:0000256" key="12">
    <source>
        <dbReference type="ARBA" id="ARBA00022860"/>
    </source>
</evidence>
<evidence type="ECO:0000256" key="6">
    <source>
        <dbReference type="ARBA" id="ARBA00022483"/>
    </source>
</evidence>
<keyword evidence="10" id="KW-0677">Repeat</keyword>
<keyword evidence="30" id="KW-1185">Reference proteome</keyword>
<sequence>MRAPEPLANFITITRSAGELIINDYCLIFILQHSYGHARSGLAASHRWLGRERRPVPTPGWQRGWHGTDATPGGVLHGGGPERGWGPAKPLRCSRERRREERGGTGGTQPGLPHGPGVSLPSRARVPISHLLLGGSSLCHGPRRFDQRGERGGLLGCSAGDRAKGTEPGCPGVAIGQLWVPKKAVPPRPPPQLCSVPPTGAPSRDVILVSAIITVSLSVTIVLCGICQWCQRRLGKRYKTSLETVGTPDSSRGRSEKKTIKLPAGGKAVNTAPVAGQTQNDESDRKTEPRSSVSDLVNSLTSEMLMLSPGSEDDEGHDGSSRENLGRIQFSVGYNFQESTLTVKIMKAQELPAKDFSGTSDPFVKIYLLPDKKHKLETKVKRKNLNPHWNETFLFEGFPYEKVVQRVLYLQVLDYDRFSRNDPIGEVSIPLNKVDLTQMQTFWKDLKPCSDGSGSRGELLLSLCYNPSANSIVVNIIKARNLKAMDIGGTSDPYVKVWLMYKDKRVEKKKTVVMKRCLNPVFNESFSFDIPTERLRETTIVITVMDKDRLSRNDVIGKIYLSWKSGPGEVKHWKDMIARPRQAVAQWHQLKA</sequence>
<accession>A0A8B9UI98</accession>
<feature type="domain" description="C2" evidence="28">
    <location>
        <begin position="455"/>
        <end position="588"/>
    </location>
</feature>
<dbReference type="InterPro" id="IPR037741">
    <property type="entry name" value="C2B_Synaptotagmin-7"/>
</dbReference>
<reference evidence="29" key="2">
    <citation type="submission" date="2025-09" db="UniProtKB">
        <authorList>
            <consortium name="Ensembl"/>
        </authorList>
    </citation>
    <scope>IDENTIFICATION</scope>
</reference>
<dbReference type="GO" id="GO:0000149">
    <property type="term" value="F:SNARE binding"/>
    <property type="evidence" value="ECO:0007669"/>
    <property type="project" value="UniProtKB-ARBA"/>
</dbReference>
<feature type="compositionally biased region" description="Polar residues" evidence="27">
    <location>
        <begin position="241"/>
        <end position="250"/>
    </location>
</feature>
<keyword evidence="15" id="KW-0472">Membrane</keyword>
<dbReference type="InterPro" id="IPR000008">
    <property type="entry name" value="C2_dom"/>
</dbReference>
<dbReference type="CDD" id="cd08405">
    <property type="entry name" value="C2B_Synaptotagmin-7"/>
    <property type="match status" value="1"/>
</dbReference>
<dbReference type="CDD" id="cd08386">
    <property type="entry name" value="C2A_Synaptotagmin-7"/>
    <property type="match status" value="1"/>
</dbReference>
<dbReference type="GO" id="GO:0005778">
    <property type="term" value="C:peroxisomal membrane"/>
    <property type="evidence" value="ECO:0007669"/>
    <property type="project" value="UniProtKB-SubCell"/>
</dbReference>
<dbReference type="GO" id="GO:0005544">
    <property type="term" value="F:calcium-dependent phospholipid binding"/>
    <property type="evidence" value="ECO:0007669"/>
    <property type="project" value="InterPro"/>
</dbReference>
<evidence type="ECO:0000256" key="11">
    <source>
        <dbReference type="ARBA" id="ARBA00022837"/>
    </source>
</evidence>
<keyword evidence="12" id="KW-0112">Calmodulin-binding</keyword>
<evidence type="ECO:0000256" key="17">
    <source>
        <dbReference type="ARBA" id="ARBA00023140"/>
    </source>
</evidence>
<evidence type="ECO:0000256" key="26">
    <source>
        <dbReference type="ARBA" id="ARBA00080491"/>
    </source>
</evidence>
<evidence type="ECO:0000256" key="24">
    <source>
        <dbReference type="ARBA" id="ARBA00064595"/>
    </source>
</evidence>
<evidence type="ECO:0000256" key="18">
    <source>
        <dbReference type="ARBA" id="ARBA00023228"/>
    </source>
</evidence>
<dbReference type="InterPro" id="IPR001565">
    <property type="entry name" value="Synaptotagmin"/>
</dbReference>
<dbReference type="Gene3D" id="2.60.40.150">
    <property type="entry name" value="C2 domain"/>
    <property type="match status" value="2"/>
</dbReference>
<dbReference type="GO" id="GO:0006906">
    <property type="term" value="P:vesicle fusion"/>
    <property type="evidence" value="ECO:0007669"/>
    <property type="project" value="TreeGrafter"/>
</dbReference>
<evidence type="ECO:0000256" key="4">
    <source>
        <dbReference type="ARBA" id="ARBA00006996"/>
    </source>
</evidence>
<feature type="compositionally biased region" description="Basic and acidic residues" evidence="27">
    <location>
        <begin position="93"/>
        <end position="103"/>
    </location>
</feature>
<dbReference type="Ensembl" id="ENSAZOT00000008381.1">
    <property type="protein sequence ID" value="ENSAZOP00000007858.1"/>
    <property type="gene ID" value="ENSAZOG00000005013.1"/>
</dbReference>
<evidence type="ECO:0000256" key="25">
    <source>
        <dbReference type="ARBA" id="ARBA00067957"/>
    </source>
</evidence>
<evidence type="ECO:0000256" key="10">
    <source>
        <dbReference type="ARBA" id="ARBA00022737"/>
    </source>
</evidence>
<evidence type="ECO:0000256" key="14">
    <source>
        <dbReference type="ARBA" id="ARBA00023018"/>
    </source>
</evidence>
<evidence type="ECO:0000256" key="23">
    <source>
        <dbReference type="ARBA" id="ARBA00060464"/>
    </source>
</evidence>
<feature type="domain" description="C2" evidence="28">
    <location>
        <begin position="324"/>
        <end position="444"/>
    </location>
</feature>
<keyword evidence="19" id="KW-0966">Cell projection</keyword>
<keyword evidence="18" id="KW-0458">Lysosome</keyword>
<evidence type="ECO:0000256" key="1">
    <source>
        <dbReference type="ARBA" id="ARBA00004254"/>
    </source>
</evidence>
<dbReference type="GO" id="GO:0051050">
    <property type="term" value="P:positive regulation of transport"/>
    <property type="evidence" value="ECO:0007669"/>
    <property type="project" value="UniProtKB-ARBA"/>
</dbReference>
<dbReference type="Pfam" id="PF00168">
    <property type="entry name" value="C2"/>
    <property type="match status" value="2"/>
</dbReference>
<feature type="region of interest" description="Disordered" evidence="27">
    <location>
        <begin position="75"/>
        <end position="119"/>
    </location>
</feature>
<dbReference type="AlphaFoldDB" id="A0A8B9UI98"/>
<name>A0A8B9UI98_9AVES</name>
<evidence type="ECO:0000256" key="2">
    <source>
        <dbReference type="ARBA" id="ARBA00004363"/>
    </source>
</evidence>
<dbReference type="FunFam" id="2.60.40.150:FF:000028">
    <property type="entry name" value="Synaptotagmin 7"/>
    <property type="match status" value="1"/>
</dbReference>
<keyword evidence="9" id="KW-0479">Metal-binding</keyword>
<dbReference type="GO" id="GO:0030672">
    <property type="term" value="C:synaptic vesicle membrane"/>
    <property type="evidence" value="ECO:0007669"/>
    <property type="project" value="UniProtKB-SubCell"/>
</dbReference>
<comment type="subcellular location">
    <subcellularLocation>
        <location evidence="23">Cytoplasmic vesicle</location>
        <location evidence="23">Phagosome membrane</location>
        <topology evidence="23">Single-pass membrane protein</topology>
    </subcellularLocation>
    <subcellularLocation>
        <location evidence="1">Cytoplasmic vesicle</location>
        <location evidence="1">Secretory vesicle</location>
        <location evidence="1">Synaptic vesicle membrane</location>
        <topology evidence="1">Single-pass membrane protein</topology>
    </subcellularLocation>
    <subcellularLocation>
        <location evidence="2">Lysosome membrane</location>
        <topology evidence="2">Single-pass membrane protein</topology>
    </subcellularLocation>
    <subcellularLocation>
        <location evidence="3">Peroxisome membrane</location>
        <topology evidence="3">Single-pass membrane protein</topology>
    </subcellularLocation>
    <subcellularLocation>
        <location evidence="22">Presynaptic cell membrane</location>
        <topology evidence="22">Single-pass membrane protein</topology>
    </subcellularLocation>
</comment>
<dbReference type="InterPro" id="IPR037732">
    <property type="entry name" value="C2A_Synaptotagmin-7"/>
</dbReference>
<dbReference type="GO" id="GO:0030100">
    <property type="term" value="P:regulation of endocytosis"/>
    <property type="evidence" value="ECO:0007669"/>
    <property type="project" value="UniProtKB-ARBA"/>
</dbReference>
<comment type="similarity">
    <text evidence="4">Belongs to the synaptotagmin family.</text>
</comment>
<dbReference type="GO" id="GO:0030670">
    <property type="term" value="C:phagocytic vesicle membrane"/>
    <property type="evidence" value="ECO:0007669"/>
    <property type="project" value="UniProtKB-SubCell"/>
</dbReference>
<dbReference type="PANTHER" id="PTHR10024">
    <property type="entry name" value="SYNAPTOTAGMIN"/>
    <property type="match status" value="1"/>
</dbReference>
<comment type="subunit">
    <text evidence="24">Homodimer. Can also form heterodimers with SYT6, SYT9 and SYT10. Interacts with calmodulin (CALM1, CALM2 or CALM3). Interacts with CD63; required for localization to lysosomes. Interacts with APP.</text>
</comment>
<keyword evidence="21" id="KW-0968">Cytoplasmic vesicle</keyword>
<keyword evidence="6" id="KW-0268">Exocytosis</keyword>
<dbReference type="PROSITE" id="PS50004">
    <property type="entry name" value="C2"/>
    <property type="match status" value="2"/>
</dbReference>
<dbReference type="SUPFAM" id="SSF49562">
    <property type="entry name" value="C2 domain (Calcium/lipid-binding domain, CaLB)"/>
    <property type="match status" value="2"/>
</dbReference>
<evidence type="ECO:0000256" key="16">
    <source>
        <dbReference type="ARBA" id="ARBA00023139"/>
    </source>
</evidence>
<feature type="region of interest" description="Disordered" evidence="27">
    <location>
        <begin position="241"/>
        <end position="295"/>
    </location>
</feature>
<dbReference type="SMART" id="SM00239">
    <property type="entry name" value="C2"/>
    <property type="match status" value="2"/>
</dbReference>
<keyword evidence="11" id="KW-0106">Calcium</keyword>
<dbReference type="GO" id="GO:0042734">
    <property type="term" value="C:presynaptic membrane"/>
    <property type="evidence" value="ECO:0007669"/>
    <property type="project" value="UniProtKB-SubCell"/>
</dbReference>
<evidence type="ECO:0000313" key="30">
    <source>
        <dbReference type="Proteomes" id="UP000694549"/>
    </source>
</evidence>
<dbReference type="PRINTS" id="PR00399">
    <property type="entry name" value="SYNAPTOTAGMN"/>
</dbReference>